<dbReference type="Pfam" id="PF08268">
    <property type="entry name" value="FBA_3"/>
    <property type="match status" value="1"/>
</dbReference>
<reference evidence="2" key="1">
    <citation type="submission" date="2020-07" db="EMBL/GenBank/DDBJ databases">
        <title>Genome sequence and genetic diversity analysis of an under-domesticated orphan crop, white fonio (Digitaria exilis).</title>
        <authorList>
            <person name="Bennetzen J.L."/>
            <person name="Chen S."/>
            <person name="Ma X."/>
            <person name="Wang X."/>
            <person name="Yssel A.E.J."/>
            <person name="Chaluvadi S.R."/>
            <person name="Johnson M."/>
            <person name="Gangashetty P."/>
            <person name="Hamidou F."/>
            <person name="Sanogo M.D."/>
            <person name="Zwaenepoel A."/>
            <person name="Wallace J."/>
            <person name="Van De Peer Y."/>
            <person name="Van Deynze A."/>
        </authorList>
    </citation>
    <scope>NUCLEOTIDE SEQUENCE</scope>
    <source>
        <tissue evidence="2">Leaves</tissue>
    </source>
</reference>
<proteinExistence type="predicted"/>
<dbReference type="PANTHER" id="PTHR35546:SF80">
    <property type="entry name" value="F-BOX DOMAIN CONTAINING PROTEIN EXPRESSED"/>
    <property type="match status" value="1"/>
</dbReference>
<dbReference type="PANTHER" id="PTHR35546">
    <property type="entry name" value="F-BOX PROTEIN INTERACTION DOMAIN PROTEIN-RELATED"/>
    <property type="match status" value="1"/>
</dbReference>
<dbReference type="AlphaFoldDB" id="A0A835KI49"/>
<dbReference type="Gene3D" id="1.20.1280.50">
    <property type="match status" value="1"/>
</dbReference>
<dbReference type="SUPFAM" id="SSF81383">
    <property type="entry name" value="F-box domain"/>
    <property type="match status" value="1"/>
</dbReference>
<dbReference type="OrthoDB" id="605328at2759"/>
<dbReference type="Proteomes" id="UP000636709">
    <property type="component" value="Unassembled WGS sequence"/>
</dbReference>
<evidence type="ECO:0000313" key="2">
    <source>
        <dbReference type="EMBL" id="KAF8728686.1"/>
    </source>
</evidence>
<evidence type="ECO:0000259" key="1">
    <source>
        <dbReference type="PROSITE" id="PS50181"/>
    </source>
</evidence>
<dbReference type="Pfam" id="PF00646">
    <property type="entry name" value="F-box"/>
    <property type="match status" value="1"/>
</dbReference>
<accession>A0A835KI49</accession>
<organism evidence="2 3">
    <name type="scientific">Digitaria exilis</name>
    <dbReference type="NCBI Taxonomy" id="1010633"/>
    <lineage>
        <taxon>Eukaryota</taxon>
        <taxon>Viridiplantae</taxon>
        <taxon>Streptophyta</taxon>
        <taxon>Embryophyta</taxon>
        <taxon>Tracheophyta</taxon>
        <taxon>Spermatophyta</taxon>
        <taxon>Magnoliopsida</taxon>
        <taxon>Liliopsida</taxon>
        <taxon>Poales</taxon>
        <taxon>Poaceae</taxon>
        <taxon>PACMAD clade</taxon>
        <taxon>Panicoideae</taxon>
        <taxon>Panicodae</taxon>
        <taxon>Paniceae</taxon>
        <taxon>Anthephorinae</taxon>
        <taxon>Digitaria</taxon>
    </lineage>
</organism>
<dbReference type="PROSITE" id="PS50181">
    <property type="entry name" value="FBOX"/>
    <property type="match status" value="1"/>
</dbReference>
<dbReference type="InterPro" id="IPR055290">
    <property type="entry name" value="At3g26010-like"/>
</dbReference>
<protein>
    <recommendedName>
        <fullName evidence="1">F-box domain-containing protein</fullName>
    </recommendedName>
</protein>
<dbReference type="EMBL" id="JACEFO010001626">
    <property type="protein sequence ID" value="KAF8728686.1"/>
    <property type="molecule type" value="Genomic_DNA"/>
</dbReference>
<gene>
    <name evidence="2" type="ORF">HU200_017958</name>
</gene>
<sequence>MGRRSRRKKRNPASKLTDDLIVEILSRLPVKSLCRFKSVSSRWNGLISDPVHRRRLPQTLDGLFYDTSSPRRFPIEARHFTGLWERRRPFPDPPLICPSFSFIPDYDNISLTDSCNGLLLCRRAKNDFGEFCYVVCNPATESWVVLPDSSAGGRVRNVRLGFDPADSPHFYVFEFEFFGRGVEIYSSQTGAWSHKESKWYHYRGMSGEESSVFFNGLLHIVTVQFQCMLAAVDVVGETWLTISLPEYVGEMNARDPGFVGQYHGQLCYITQGDCETHMSIWVLEDYAAEDWTLKHRVSVQPLTEKIIPRTSSYHIVTIHPHCNWILFTAGWDQTLVAYNVDRGEVHVIRNLGSDSLTPCIPYVPLYSGSLTDGH</sequence>
<dbReference type="InterPro" id="IPR001810">
    <property type="entry name" value="F-box_dom"/>
</dbReference>
<evidence type="ECO:0000313" key="3">
    <source>
        <dbReference type="Proteomes" id="UP000636709"/>
    </source>
</evidence>
<dbReference type="CDD" id="cd22157">
    <property type="entry name" value="F-box_AtFBW1-like"/>
    <property type="match status" value="1"/>
</dbReference>
<keyword evidence="3" id="KW-1185">Reference proteome</keyword>
<dbReference type="InterPro" id="IPR013187">
    <property type="entry name" value="F-box-assoc_dom_typ3"/>
</dbReference>
<comment type="caution">
    <text evidence="2">The sequence shown here is derived from an EMBL/GenBank/DDBJ whole genome shotgun (WGS) entry which is preliminary data.</text>
</comment>
<dbReference type="InterPro" id="IPR036047">
    <property type="entry name" value="F-box-like_dom_sf"/>
</dbReference>
<dbReference type="InterPro" id="IPR017451">
    <property type="entry name" value="F-box-assoc_interact_dom"/>
</dbReference>
<name>A0A835KI49_9POAL</name>
<dbReference type="NCBIfam" id="TIGR01640">
    <property type="entry name" value="F_box_assoc_1"/>
    <property type="match status" value="1"/>
</dbReference>
<feature type="domain" description="F-box" evidence="1">
    <location>
        <begin position="10"/>
        <end position="56"/>
    </location>
</feature>
<dbReference type="SMART" id="SM00256">
    <property type="entry name" value="FBOX"/>
    <property type="match status" value="1"/>
</dbReference>